<dbReference type="AlphaFoldDB" id="A0A9J7BPF4"/>
<protein>
    <recommendedName>
        <fullName evidence="2">DUF2231 domain-containing protein</fullName>
    </recommendedName>
</protein>
<sequence length="165" mass="17828">MMLVPYLPDWESLHPLVIHFPIVLLLLSPAFVLTSAVLSPQRGRAYLIVGLALLLTGTGSLFLAVETGEAAAELADHTPGMTPVLQAHEQLASQTRMLFSGLSFLLVALFVLPHFSARPLARIYSTVLPMVFLALYLTGALALVNTAHQGGRLVHQFGVHAMITH</sequence>
<dbReference type="KEGG" id="orp:MOP44_01345"/>
<reference evidence="3" key="1">
    <citation type="submission" date="2021-04" db="EMBL/GenBank/DDBJ databases">
        <title>Phylogenetic analysis of Acidobacteriaceae.</title>
        <authorList>
            <person name="Qiu L."/>
            <person name="Zhang Q."/>
        </authorList>
    </citation>
    <scope>NUCLEOTIDE SEQUENCE</scope>
    <source>
        <strain evidence="3">DSM 25168</strain>
    </source>
</reference>
<evidence type="ECO:0000313" key="3">
    <source>
        <dbReference type="EMBL" id="UWZ84592.1"/>
    </source>
</evidence>
<evidence type="ECO:0000313" key="4">
    <source>
        <dbReference type="Proteomes" id="UP001059380"/>
    </source>
</evidence>
<keyword evidence="1" id="KW-1133">Transmembrane helix</keyword>
<evidence type="ECO:0000259" key="2">
    <source>
        <dbReference type="Pfam" id="PF09990"/>
    </source>
</evidence>
<keyword evidence="4" id="KW-1185">Reference proteome</keyword>
<feature type="transmembrane region" description="Helical" evidence="1">
    <location>
        <begin position="127"/>
        <end position="147"/>
    </location>
</feature>
<gene>
    <name evidence="3" type="ORF">MOP44_01345</name>
</gene>
<dbReference type="Pfam" id="PF09990">
    <property type="entry name" value="DUF2231"/>
    <property type="match status" value="1"/>
</dbReference>
<accession>A0A9J7BPF4</accession>
<dbReference type="Proteomes" id="UP001059380">
    <property type="component" value="Chromosome"/>
</dbReference>
<proteinExistence type="predicted"/>
<name>A0A9J7BPF4_9BACT</name>
<feature type="domain" description="DUF2231" evidence="2">
    <location>
        <begin position="13"/>
        <end position="161"/>
    </location>
</feature>
<dbReference type="EMBL" id="CP093313">
    <property type="protein sequence ID" value="UWZ84592.1"/>
    <property type="molecule type" value="Genomic_DNA"/>
</dbReference>
<feature type="transmembrane region" description="Helical" evidence="1">
    <location>
        <begin position="16"/>
        <end position="38"/>
    </location>
</feature>
<evidence type="ECO:0000256" key="1">
    <source>
        <dbReference type="SAM" id="Phobius"/>
    </source>
</evidence>
<feature type="transmembrane region" description="Helical" evidence="1">
    <location>
        <begin position="97"/>
        <end position="115"/>
    </location>
</feature>
<keyword evidence="1" id="KW-0812">Transmembrane</keyword>
<dbReference type="InterPro" id="IPR019251">
    <property type="entry name" value="DUF2231_TM"/>
</dbReference>
<dbReference type="RefSeq" id="WP_260794099.1">
    <property type="nucleotide sequence ID" value="NZ_CP093313.1"/>
</dbReference>
<feature type="transmembrane region" description="Helical" evidence="1">
    <location>
        <begin position="45"/>
        <end position="65"/>
    </location>
</feature>
<organism evidence="3 4">
    <name type="scientific">Occallatibacter riparius</name>
    <dbReference type="NCBI Taxonomy" id="1002689"/>
    <lineage>
        <taxon>Bacteria</taxon>
        <taxon>Pseudomonadati</taxon>
        <taxon>Acidobacteriota</taxon>
        <taxon>Terriglobia</taxon>
        <taxon>Terriglobales</taxon>
        <taxon>Acidobacteriaceae</taxon>
        <taxon>Occallatibacter</taxon>
    </lineage>
</organism>
<keyword evidence="1" id="KW-0472">Membrane</keyword>